<comment type="subcellular location">
    <subcellularLocation>
        <location evidence="1 11">Cytoplasm</location>
    </subcellularLocation>
</comment>
<dbReference type="FunFam" id="3.40.50.800:FF:000005">
    <property type="entry name" value="bifunctional glutamate/proline--tRNA ligase"/>
    <property type="match status" value="1"/>
</dbReference>
<dbReference type="SMART" id="SM00946">
    <property type="entry name" value="ProRS-C_1"/>
    <property type="match status" value="1"/>
</dbReference>
<comment type="domain">
    <text evidence="11">Consists of three domains: the N-terminal catalytic domain, the anticodon-binding domain and the C-terminal extension.</text>
</comment>
<dbReference type="CDD" id="cd00862">
    <property type="entry name" value="ProRS_anticodon_zinc"/>
    <property type="match status" value="1"/>
</dbReference>
<dbReference type="EC" id="6.1.1.15" evidence="11"/>
<dbReference type="GO" id="GO:0017101">
    <property type="term" value="C:aminoacyl-tRNA synthetase multienzyme complex"/>
    <property type="evidence" value="ECO:0007669"/>
    <property type="project" value="TreeGrafter"/>
</dbReference>
<evidence type="ECO:0000256" key="1">
    <source>
        <dbReference type="ARBA" id="ARBA00004496"/>
    </source>
</evidence>
<comment type="function">
    <text evidence="11">Catalyzes the attachment of proline to tRNA(Pro) in a two-step reaction: proline is first activated by ATP to form Pro-AMP and then transferred to the acceptor end of tRNA(Pro).</text>
</comment>
<feature type="domain" description="Aminoacyl-transfer RNA synthetases class-II family profile" evidence="12">
    <location>
        <begin position="39"/>
        <end position="280"/>
    </location>
</feature>
<keyword evidence="14" id="KW-1185">Reference proteome</keyword>
<dbReference type="Pfam" id="PF00587">
    <property type="entry name" value="tRNA-synt_2b"/>
    <property type="match status" value="1"/>
</dbReference>
<dbReference type="Gene3D" id="3.30.930.10">
    <property type="entry name" value="Bira Bifunctional Protein, Domain 2"/>
    <property type="match status" value="1"/>
</dbReference>
<evidence type="ECO:0000256" key="11">
    <source>
        <dbReference type="HAMAP-Rule" id="MF_01571"/>
    </source>
</evidence>
<dbReference type="EMBL" id="DF820465">
    <property type="protein sequence ID" value="GAK57310.1"/>
    <property type="molecule type" value="Genomic_DNA"/>
</dbReference>
<dbReference type="InterPro" id="IPR036621">
    <property type="entry name" value="Anticodon-bd_dom_sf"/>
</dbReference>
<dbReference type="Pfam" id="PF03129">
    <property type="entry name" value="HGTP_anticodon"/>
    <property type="match status" value="1"/>
</dbReference>
<evidence type="ECO:0000313" key="14">
    <source>
        <dbReference type="Proteomes" id="UP000030661"/>
    </source>
</evidence>
<dbReference type="InterPro" id="IPR002316">
    <property type="entry name" value="Pro-tRNA-ligase_IIa"/>
</dbReference>
<evidence type="ECO:0000256" key="10">
    <source>
        <dbReference type="ARBA" id="ARBA00060806"/>
    </source>
</evidence>
<dbReference type="CDD" id="cd00778">
    <property type="entry name" value="ProRS_core_arch_euk"/>
    <property type="match status" value="1"/>
</dbReference>
<evidence type="ECO:0000256" key="9">
    <source>
        <dbReference type="ARBA" id="ARBA00047671"/>
    </source>
</evidence>
<protein>
    <recommendedName>
        <fullName evidence="11">Proline--tRNA ligase</fullName>
        <ecNumber evidence="11">6.1.1.15</ecNumber>
    </recommendedName>
    <alternativeName>
        <fullName evidence="11">Prolyl-tRNA synthetase</fullName>
        <shortName evidence="11">ProRS</shortName>
    </alternativeName>
</protein>
<dbReference type="InterPro" id="IPR045864">
    <property type="entry name" value="aa-tRNA-synth_II/BPL/LPL"/>
</dbReference>
<comment type="subunit">
    <text evidence="2 11">Homodimer.</text>
</comment>
<dbReference type="SUPFAM" id="SSF55681">
    <property type="entry name" value="Class II aaRS and biotin synthetases"/>
    <property type="match status" value="1"/>
</dbReference>
<keyword evidence="5 11" id="KW-0547">Nucleotide-binding</keyword>
<dbReference type="PROSITE" id="PS50862">
    <property type="entry name" value="AA_TRNA_LIGASE_II"/>
    <property type="match status" value="1"/>
</dbReference>
<dbReference type="STRING" id="1499967.U27_04275"/>
<comment type="catalytic activity">
    <reaction evidence="9 11">
        <text>tRNA(Pro) + L-proline + ATP = L-prolyl-tRNA(Pro) + AMP + diphosphate</text>
        <dbReference type="Rhea" id="RHEA:14305"/>
        <dbReference type="Rhea" id="RHEA-COMP:9700"/>
        <dbReference type="Rhea" id="RHEA-COMP:9702"/>
        <dbReference type="ChEBI" id="CHEBI:30616"/>
        <dbReference type="ChEBI" id="CHEBI:33019"/>
        <dbReference type="ChEBI" id="CHEBI:60039"/>
        <dbReference type="ChEBI" id="CHEBI:78442"/>
        <dbReference type="ChEBI" id="CHEBI:78532"/>
        <dbReference type="ChEBI" id="CHEBI:456215"/>
        <dbReference type="EC" id="6.1.1.15"/>
    </reaction>
</comment>
<proteinExistence type="inferred from homology"/>
<dbReference type="GO" id="GO:0004827">
    <property type="term" value="F:proline-tRNA ligase activity"/>
    <property type="evidence" value="ECO:0007669"/>
    <property type="project" value="UniProtKB-UniRule"/>
</dbReference>
<gene>
    <name evidence="11" type="primary">proS</name>
    <name evidence="13" type="ORF">U27_04275</name>
</gene>
<accession>A0A081BYA5</accession>
<evidence type="ECO:0000256" key="8">
    <source>
        <dbReference type="ARBA" id="ARBA00023146"/>
    </source>
</evidence>
<dbReference type="SUPFAM" id="SSF64586">
    <property type="entry name" value="C-terminal domain of ProRS"/>
    <property type="match status" value="1"/>
</dbReference>
<dbReference type="SUPFAM" id="SSF52954">
    <property type="entry name" value="Class II aaRS ABD-related"/>
    <property type="match status" value="1"/>
</dbReference>
<dbReference type="Gene3D" id="3.40.50.800">
    <property type="entry name" value="Anticodon-binding domain"/>
    <property type="match status" value="1"/>
</dbReference>
<dbReference type="AlphaFoldDB" id="A0A081BYA5"/>
<dbReference type="PANTHER" id="PTHR43382">
    <property type="entry name" value="PROLYL-TRNA SYNTHETASE"/>
    <property type="match status" value="1"/>
</dbReference>
<dbReference type="eggNOG" id="COG0442">
    <property type="taxonomic scope" value="Bacteria"/>
</dbReference>
<sequence>MAQKITKQSEDFSKWYIDTVLNSDMADYAPVKGCMVIKPYGYAIWENMQQALDRMFKESGHVNAYFPLFIPESFLHKEAEHVEGFAPECAVVTHGGGKKLEEPLIVRPTSETVIWAMYAKWIDSHRDLPILINQWANVVRWEMRTRLFLRTTEFLWQEGHTAHATEPEAAQEVQTILDIYAKFAEEYAAVPVLKGRKTEKEKFAGAVYTLCVEALMKDNRALQWGTSHHLGQNFAKAFDVTFQTETGERDYVWATSWGVSTRMVGGLVMVHGDDKGLRLPPKLAPHQVVIVPIYYSDEEKQLVLRKTDELVAQLRPEIRVKVDDRDNYKPGWKFNEWEMKGVPLRIEIGPRDVAENQVMVARRDKGPKEKQKIAFDGLKAAVQTLLDEIQQSLFDEALKFREENSYKVNTYDEFKDALENQLGFLYAHWCGNEACEQAIQEETKATIRCIPLNQEQEDGTCVYCGKPSHGRVPFAKAY</sequence>
<dbReference type="GO" id="GO:0005737">
    <property type="term" value="C:cytoplasm"/>
    <property type="evidence" value="ECO:0007669"/>
    <property type="project" value="UniProtKB-SubCell"/>
</dbReference>
<keyword evidence="8 11" id="KW-0030">Aminoacyl-tRNA synthetase</keyword>
<dbReference type="InterPro" id="IPR002314">
    <property type="entry name" value="aa-tRNA-synt_IIb"/>
</dbReference>
<organism evidence="13">
    <name type="scientific">Vecturithrix granuli</name>
    <dbReference type="NCBI Taxonomy" id="1499967"/>
    <lineage>
        <taxon>Bacteria</taxon>
        <taxon>Candidatus Moduliflexota</taxon>
        <taxon>Candidatus Vecturitrichia</taxon>
        <taxon>Candidatus Vecturitrichales</taxon>
        <taxon>Candidatus Vecturitrichaceae</taxon>
        <taxon>Candidatus Vecturithrix</taxon>
    </lineage>
</organism>
<dbReference type="InterPro" id="IPR017449">
    <property type="entry name" value="Pro-tRNA_synth_II"/>
</dbReference>
<dbReference type="PANTHER" id="PTHR43382:SF2">
    <property type="entry name" value="BIFUNCTIONAL GLUTAMATE_PROLINE--TRNA LIGASE"/>
    <property type="match status" value="1"/>
</dbReference>
<dbReference type="InterPro" id="IPR004499">
    <property type="entry name" value="Pro-tRNA-ligase_IIa_arc-type"/>
</dbReference>
<keyword evidence="7 11" id="KW-0648">Protein biosynthesis</keyword>
<dbReference type="Proteomes" id="UP000030661">
    <property type="component" value="Unassembled WGS sequence"/>
</dbReference>
<dbReference type="GO" id="GO:0005524">
    <property type="term" value="F:ATP binding"/>
    <property type="evidence" value="ECO:0007669"/>
    <property type="project" value="UniProtKB-UniRule"/>
</dbReference>
<dbReference type="PRINTS" id="PR01046">
    <property type="entry name" value="TRNASYNTHPRO"/>
</dbReference>
<evidence type="ECO:0000313" key="13">
    <source>
        <dbReference type="EMBL" id="GAK57310.1"/>
    </source>
</evidence>
<comment type="similarity">
    <text evidence="10 11">Belongs to the class-II aminoacyl-tRNA synthetase family. ProS type 3 subfamily.</text>
</comment>
<dbReference type="GO" id="GO:0006433">
    <property type="term" value="P:prolyl-tRNA aminoacylation"/>
    <property type="evidence" value="ECO:0007669"/>
    <property type="project" value="UniProtKB-UniRule"/>
</dbReference>
<name>A0A081BYA5_VECG1</name>
<dbReference type="HAMAP" id="MF_01571">
    <property type="entry name" value="Pro_tRNA_synth_type3"/>
    <property type="match status" value="1"/>
</dbReference>
<keyword evidence="6 11" id="KW-0067">ATP-binding</keyword>
<reference evidence="13" key="1">
    <citation type="journal article" date="2015" name="PeerJ">
        <title>First genomic representation of candidate bacterial phylum KSB3 points to enhanced environmental sensing as a trigger of wastewater bulking.</title>
        <authorList>
            <person name="Sekiguchi Y."/>
            <person name="Ohashi A."/>
            <person name="Parks D.H."/>
            <person name="Yamauchi T."/>
            <person name="Tyson G.W."/>
            <person name="Hugenholtz P."/>
        </authorList>
    </citation>
    <scope>NUCLEOTIDE SEQUENCE [LARGE SCALE GENOMIC DNA]</scope>
</reference>
<dbReference type="Gene3D" id="3.30.110.30">
    <property type="entry name" value="C-terminal domain of ProRS"/>
    <property type="match status" value="1"/>
</dbReference>
<dbReference type="Pfam" id="PF09180">
    <property type="entry name" value="ProRS-C_1"/>
    <property type="match status" value="1"/>
</dbReference>
<evidence type="ECO:0000259" key="12">
    <source>
        <dbReference type="PROSITE" id="PS50862"/>
    </source>
</evidence>
<evidence type="ECO:0000256" key="2">
    <source>
        <dbReference type="ARBA" id="ARBA00011738"/>
    </source>
</evidence>
<evidence type="ECO:0000256" key="6">
    <source>
        <dbReference type="ARBA" id="ARBA00022840"/>
    </source>
</evidence>
<keyword evidence="4 11" id="KW-0436">Ligase</keyword>
<dbReference type="InterPro" id="IPR016061">
    <property type="entry name" value="Pro-tRNA_ligase_II_C"/>
</dbReference>
<dbReference type="InterPro" id="IPR004154">
    <property type="entry name" value="Anticodon-bd"/>
</dbReference>
<dbReference type="InterPro" id="IPR033721">
    <property type="entry name" value="ProRS_core_arch_euk"/>
</dbReference>
<dbReference type="FunFam" id="3.30.930.10:FF:000023">
    <property type="entry name" value="Proline--tRNA ligase"/>
    <property type="match status" value="1"/>
</dbReference>
<evidence type="ECO:0000256" key="5">
    <source>
        <dbReference type="ARBA" id="ARBA00022741"/>
    </source>
</evidence>
<dbReference type="NCBIfam" id="TIGR00408">
    <property type="entry name" value="proS_fam_I"/>
    <property type="match status" value="1"/>
</dbReference>
<keyword evidence="3 11" id="KW-0963">Cytoplasm</keyword>
<dbReference type="InterPro" id="IPR006195">
    <property type="entry name" value="aa-tRNA-synth_II"/>
</dbReference>
<evidence type="ECO:0000256" key="4">
    <source>
        <dbReference type="ARBA" id="ARBA00022598"/>
    </source>
</evidence>
<dbReference type="HOGENOM" id="CLU_001882_4_2_0"/>
<evidence type="ECO:0000256" key="7">
    <source>
        <dbReference type="ARBA" id="ARBA00022917"/>
    </source>
</evidence>
<evidence type="ECO:0000256" key="3">
    <source>
        <dbReference type="ARBA" id="ARBA00022490"/>
    </source>
</evidence>